<protein>
    <submittedName>
        <fullName evidence="1">Uncharacterized protein</fullName>
    </submittedName>
</protein>
<organism evidence="1 2">
    <name type="scientific">Arctium lappa</name>
    <name type="common">Greater burdock</name>
    <name type="synonym">Lappa major</name>
    <dbReference type="NCBI Taxonomy" id="4217"/>
    <lineage>
        <taxon>Eukaryota</taxon>
        <taxon>Viridiplantae</taxon>
        <taxon>Streptophyta</taxon>
        <taxon>Embryophyta</taxon>
        <taxon>Tracheophyta</taxon>
        <taxon>Spermatophyta</taxon>
        <taxon>Magnoliopsida</taxon>
        <taxon>eudicotyledons</taxon>
        <taxon>Gunneridae</taxon>
        <taxon>Pentapetalae</taxon>
        <taxon>asterids</taxon>
        <taxon>campanulids</taxon>
        <taxon>Asterales</taxon>
        <taxon>Asteraceae</taxon>
        <taxon>Carduoideae</taxon>
        <taxon>Cardueae</taxon>
        <taxon>Arctiinae</taxon>
        <taxon>Arctium</taxon>
    </lineage>
</organism>
<sequence length="269" mass="30797">MLSFEPRDISSFTSLYFCQLLMDPEAVISLFDSCWFNYEILKKNQSSLSSYYAKVNQSSSSEPKFSSLRSILVRSHSEDIGNSFNYGSFSPNSVLFTPHLKSIPSGNLDFKSQKQEQDQEPEVETANTDPKEHSILQQKKKNKKRGARMSKSLSDLEFDELKGFMDLGFVFSEEDKDSSLVEIIPGLQRLGEEREGGDERESDDSISFSSTDARRPYLSEAWKDLDRKTKKREQKPALMMNWEVPALSDEIDMKDNLKLWAHTVASIVR</sequence>
<name>A0ACB8ZJZ2_ARCLA</name>
<dbReference type="Proteomes" id="UP001055879">
    <property type="component" value="Linkage Group LG10"/>
</dbReference>
<reference evidence="2" key="1">
    <citation type="journal article" date="2022" name="Mol. Ecol. Resour.">
        <title>The genomes of chicory, endive, great burdock and yacon provide insights into Asteraceae palaeo-polyploidization history and plant inulin production.</title>
        <authorList>
            <person name="Fan W."/>
            <person name="Wang S."/>
            <person name="Wang H."/>
            <person name="Wang A."/>
            <person name="Jiang F."/>
            <person name="Liu H."/>
            <person name="Zhao H."/>
            <person name="Xu D."/>
            <person name="Zhang Y."/>
        </authorList>
    </citation>
    <scope>NUCLEOTIDE SEQUENCE [LARGE SCALE GENOMIC DNA]</scope>
    <source>
        <strain evidence="2">cv. Niubang</strain>
    </source>
</reference>
<evidence type="ECO:0000313" key="1">
    <source>
        <dbReference type="EMBL" id="KAI3697816.1"/>
    </source>
</evidence>
<evidence type="ECO:0000313" key="2">
    <source>
        <dbReference type="Proteomes" id="UP001055879"/>
    </source>
</evidence>
<keyword evidence="2" id="KW-1185">Reference proteome</keyword>
<reference evidence="1 2" key="2">
    <citation type="journal article" date="2022" name="Mol. Ecol. Resour.">
        <title>The genomes of chicory, endive, great burdock and yacon provide insights into Asteraceae paleo-polyploidization history and plant inulin production.</title>
        <authorList>
            <person name="Fan W."/>
            <person name="Wang S."/>
            <person name="Wang H."/>
            <person name="Wang A."/>
            <person name="Jiang F."/>
            <person name="Liu H."/>
            <person name="Zhao H."/>
            <person name="Xu D."/>
            <person name="Zhang Y."/>
        </authorList>
    </citation>
    <scope>NUCLEOTIDE SEQUENCE [LARGE SCALE GENOMIC DNA]</scope>
    <source>
        <strain evidence="2">cv. Niubang</strain>
    </source>
</reference>
<proteinExistence type="predicted"/>
<dbReference type="EMBL" id="CM042056">
    <property type="protein sequence ID" value="KAI3697816.1"/>
    <property type="molecule type" value="Genomic_DNA"/>
</dbReference>
<gene>
    <name evidence="1" type="ORF">L6452_30913</name>
</gene>
<comment type="caution">
    <text evidence="1">The sequence shown here is derived from an EMBL/GenBank/DDBJ whole genome shotgun (WGS) entry which is preliminary data.</text>
</comment>
<accession>A0ACB8ZJZ2</accession>